<keyword evidence="1 2" id="KW-0732">Signal</keyword>
<dbReference type="Pfam" id="PF01497">
    <property type="entry name" value="Peripla_BP_2"/>
    <property type="match status" value="1"/>
</dbReference>
<dbReference type="AlphaFoldDB" id="A0A2K3US65"/>
<dbReference type="NCBIfam" id="NF038402">
    <property type="entry name" value="TroA_like"/>
    <property type="match status" value="1"/>
</dbReference>
<dbReference type="Gene3D" id="3.40.50.1980">
    <property type="entry name" value="Nitrogenase molybdenum iron protein domain"/>
    <property type="match status" value="2"/>
</dbReference>
<evidence type="ECO:0000256" key="2">
    <source>
        <dbReference type="SAM" id="SignalP"/>
    </source>
</evidence>
<organism evidence="4 5">
    <name type="scientific">Deinococcus koreensis</name>
    <dbReference type="NCBI Taxonomy" id="2054903"/>
    <lineage>
        <taxon>Bacteria</taxon>
        <taxon>Thermotogati</taxon>
        <taxon>Deinococcota</taxon>
        <taxon>Deinococci</taxon>
        <taxon>Deinococcales</taxon>
        <taxon>Deinococcaceae</taxon>
        <taxon>Deinococcus</taxon>
    </lineage>
</organism>
<dbReference type="InterPro" id="IPR002491">
    <property type="entry name" value="ABC_transptr_periplasmic_BD"/>
</dbReference>
<feature type="chain" id="PRO_5014469538" evidence="2">
    <location>
        <begin position="20"/>
        <end position="290"/>
    </location>
</feature>
<evidence type="ECO:0000256" key="1">
    <source>
        <dbReference type="ARBA" id="ARBA00022729"/>
    </source>
</evidence>
<dbReference type="Proteomes" id="UP000236379">
    <property type="component" value="Unassembled WGS sequence"/>
</dbReference>
<reference evidence="4 5" key="1">
    <citation type="submission" date="2018-01" db="EMBL/GenBank/DDBJ databases">
        <title>Deinococcus koreensis sp. nov., a radiation-resistant bacterium isolated from river water.</title>
        <authorList>
            <person name="Choi A."/>
        </authorList>
    </citation>
    <scope>NUCLEOTIDE SEQUENCE [LARGE SCALE GENOMIC DNA]</scope>
    <source>
        <strain evidence="4 5">SJW1-2</strain>
    </source>
</reference>
<sequence length="290" mass="30622">MPYRFLLAALLAAASTAAATTYPLTVRDDLGRVVTLKAPPRRIIAMLPSHTETLAAIGAEGTLIAVDEYSNYPRTLTDRLPKVGSGYQPNIEKIVALNPDLVLADESSGSRLTEKLAAAGLTVYGGTAQTFGEVFEKIAVLGRLTNHEAGATRLITTMRTDLNALQASVVGLPKVSTYFEIDPTPYSVGPNSFIGALIAKAGGQTIVPAALGDFPKIDPEVIVKANPQVMVGLSLADARVRPGWNTLRAVQAGRVSEPTAEENDALSRPGPRLAVALRALIRLLHPGALK</sequence>
<evidence type="ECO:0000259" key="3">
    <source>
        <dbReference type="PROSITE" id="PS50983"/>
    </source>
</evidence>
<dbReference type="InterPro" id="IPR054828">
    <property type="entry name" value="Vit_B12_bind_prot"/>
</dbReference>
<evidence type="ECO:0000313" key="5">
    <source>
        <dbReference type="Proteomes" id="UP000236379"/>
    </source>
</evidence>
<feature type="domain" description="Fe/B12 periplasmic-binding" evidence="3">
    <location>
        <begin position="42"/>
        <end position="288"/>
    </location>
</feature>
<dbReference type="CDD" id="cd01143">
    <property type="entry name" value="YvrC"/>
    <property type="match status" value="1"/>
</dbReference>
<dbReference type="OrthoDB" id="9816357at2"/>
<feature type="signal peptide" evidence="2">
    <location>
        <begin position="1"/>
        <end position="19"/>
    </location>
</feature>
<name>A0A2K3US65_9DEIO</name>
<dbReference type="PANTHER" id="PTHR30535">
    <property type="entry name" value="VITAMIN B12-BINDING PROTEIN"/>
    <property type="match status" value="1"/>
</dbReference>
<dbReference type="PANTHER" id="PTHR30535:SF34">
    <property type="entry name" value="MOLYBDATE-BINDING PROTEIN MOLA"/>
    <property type="match status" value="1"/>
</dbReference>
<gene>
    <name evidence="4" type="ORF">CVO96_19790</name>
</gene>
<dbReference type="InterPro" id="IPR050902">
    <property type="entry name" value="ABC_Transporter_SBP"/>
</dbReference>
<accession>A0A2K3US65</accession>
<proteinExistence type="predicted"/>
<comment type="caution">
    <text evidence="4">The sequence shown here is derived from an EMBL/GenBank/DDBJ whole genome shotgun (WGS) entry which is preliminary data.</text>
</comment>
<dbReference type="PROSITE" id="PS50983">
    <property type="entry name" value="FE_B12_PBP"/>
    <property type="match status" value="1"/>
</dbReference>
<protein>
    <submittedName>
        <fullName evidence="4">ABC transporter substrate-binding protein</fullName>
    </submittedName>
</protein>
<evidence type="ECO:0000313" key="4">
    <source>
        <dbReference type="EMBL" id="PNY79368.1"/>
    </source>
</evidence>
<dbReference type="RefSeq" id="WP_103314195.1">
    <property type="nucleotide sequence ID" value="NZ_PPPD01000004.1"/>
</dbReference>
<dbReference type="EMBL" id="PPPD01000004">
    <property type="protein sequence ID" value="PNY79368.1"/>
    <property type="molecule type" value="Genomic_DNA"/>
</dbReference>
<dbReference type="SUPFAM" id="SSF53807">
    <property type="entry name" value="Helical backbone' metal receptor"/>
    <property type="match status" value="1"/>
</dbReference>
<dbReference type="GO" id="GO:0071281">
    <property type="term" value="P:cellular response to iron ion"/>
    <property type="evidence" value="ECO:0007669"/>
    <property type="project" value="TreeGrafter"/>
</dbReference>
<keyword evidence="5" id="KW-1185">Reference proteome</keyword>